<dbReference type="AlphaFoldDB" id="A0A927M145"/>
<evidence type="ECO:0000313" key="4">
    <source>
        <dbReference type="Proteomes" id="UP000649753"/>
    </source>
</evidence>
<accession>A0A927M145</accession>
<keyword evidence="1" id="KW-0812">Transmembrane</keyword>
<protein>
    <submittedName>
        <fullName evidence="3">Glucan phosphoethanolaminetransferase (Alkaline phosphatase superfamily)</fullName>
    </submittedName>
</protein>
<dbReference type="Pfam" id="PF13548">
    <property type="entry name" value="DUF4126"/>
    <property type="match status" value="1"/>
</dbReference>
<evidence type="ECO:0000259" key="2">
    <source>
        <dbReference type="Pfam" id="PF13548"/>
    </source>
</evidence>
<reference evidence="3" key="1">
    <citation type="submission" date="2020-10" db="EMBL/GenBank/DDBJ databases">
        <title>Sequencing the genomes of 1000 actinobacteria strains.</title>
        <authorList>
            <person name="Klenk H.-P."/>
        </authorList>
    </citation>
    <scope>NUCLEOTIDE SEQUENCE</scope>
    <source>
        <strain evidence="3">DSM 46832</strain>
    </source>
</reference>
<keyword evidence="1" id="KW-1133">Transmembrane helix</keyword>
<feature type="transmembrane region" description="Helical" evidence="1">
    <location>
        <begin position="12"/>
        <end position="31"/>
    </location>
</feature>
<proteinExistence type="predicted"/>
<dbReference type="InterPro" id="IPR025196">
    <property type="entry name" value="DUF4126"/>
</dbReference>
<dbReference type="EMBL" id="JADBEB010000001">
    <property type="protein sequence ID" value="MBE1484761.1"/>
    <property type="molecule type" value="Genomic_DNA"/>
</dbReference>
<evidence type="ECO:0000256" key="1">
    <source>
        <dbReference type="SAM" id="Phobius"/>
    </source>
</evidence>
<keyword evidence="1" id="KW-0472">Membrane</keyword>
<evidence type="ECO:0000313" key="3">
    <source>
        <dbReference type="EMBL" id="MBE1484761.1"/>
    </source>
</evidence>
<comment type="caution">
    <text evidence="3">The sequence shown here is derived from an EMBL/GenBank/DDBJ whole genome shotgun (WGS) entry which is preliminary data.</text>
</comment>
<keyword evidence="4" id="KW-1185">Reference proteome</keyword>
<name>A0A927M145_9ACTN</name>
<organism evidence="3 4">
    <name type="scientific">Plantactinospora soyae</name>
    <dbReference type="NCBI Taxonomy" id="1544732"/>
    <lineage>
        <taxon>Bacteria</taxon>
        <taxon>Bacillati</taxon>
        <taxon>Actinomycetota</taxon>
        <taxon>Actinomycetes</taxon>
        <taxon>Micromonosporales</taxon>
        <taxon>Micromonosporaceae</taxon>
        <taxon>Plantactinospora</taxon>
    </lineage>
</organism>
<dbReference type="RefSeq" id="WP_192765072.1">
    <property type="nucleotide sequence ID" value="NZ_JADBEB010000001.1"/>
</dbReference>
<sequence>MLEALTGTGLAASAGLNAYIPLLTMALLARFTELVNLPSGWNWLSNGWTIAILAVLLAVEVVADKVPVVDHVNDVVQTVVRPTAGGLAFGAGSGSETVTVSDPGQFFGSHQWVPIAIGVIIALGVHGVKAAARPVINAGTAGFGAPVASTAEDATSVFVSLAAILLPVLVLVFLLGVPFLVMWVVRRRRRRRQQRRAARLGQTETMVDQY</sequence>
<feature type="transmembrane region" description="Helical" evidence="1">
    <location>
        <begin position="43"/>
        <end position="63"/>
    </location>
</feature>
<dbReference type="Proteomes" id="UP000649753">
    <property type="component" value="Unassembled WGS sequence"/>
</dbReference>
<feature type="domain" description="DUF4126" evidence="2">
    <location>
        <begin position="5"/>
        <end position="187"/>
    </location>
</feature>
<gene>
    <name evidence="3" type="ORF">H4W31_000399</name>
</gene>
<feature type="transmembrane region" description="Helical" evidence="1">
    <location>
        <begin position="157"/>
        <end position="185"/>
    </location>
</feature>